<evidence type="ECO:0000313" key="2">
    <source>
        <dbReference type="EMBL" id="OGC27841.1"/>
    </source>
</evidence>
<dbReference type="AlphaFoldDB" id="A0A1F4T4V3"/>
<dbReference type="EMBL" id="MEUG01000001">
    <property type="protein sequence ID" value="OGC27841.1"/>
    <property type="molecule type" value="Genomic_DNA"/>
</dbReference>
<reference evidence="2 3" key="1">
    <citation type="journal article" date="2016" name="Nat. Commun.">
        <title>Thousands of microbial genomes shed light on interconnected biogeochemical processes in an aquifer system.</title>
        <authorList>
            <person name="Anantharaman K."/>
            <person name="Brown C.T."/>
            <person name="Hug L.A."/>
            <person name="Sharon I."/>
            <person name="Castelle C.J."/>
            <person name="Probst A.J."/>
            <person name="Thomas B.C."/>
            <person name="Singh A."/>
            <person name="Wilkins M.J."/>
            <person name="Karaoz U."/>
            <person name="Brodie E.L."/>
            <person name="Williams K.H."/>
            <person name="Hubbard S.S."/>
            <person name="Banfield J.F."/>
        </authorList>
    </citation>
    <scope>NUCLEOTIDE SEQUENCE [LARGE SCALE GENOMIC DNA]</scope>
</reference>
<dbReference type="Gene3D" id="3.40.50.720">
    <property type="entry name" value="NAD(P)-binding Rossmann-like Domain"/>
    <property type="match status" value="1"/>
</dbReference>
<name>A0A1F4T4V3_UNCSA</name>
<gene>
    <name evidence="2" type="ORF">A3K49_02400</name>
</gene>
<dbReference type="Pfam" id="PF16363">
    <property type="entry name" value="GDP_Man_Dehyd"/>
    <property type="match status" value="1"/>
</dbReference>
<dbReference type="InterPro" id="IPR016040">
    <property type="entry name" value="NAD(P)-bd_dom"/>
</dbReference>
<dbReference type="InterPro" id="IPR036291">
    <property type="entry name" value="NAD(P)-bd_dom_sf"/>
</dbReference>
<dbReference type="Gene3D" id="3.90.25.10">
    <property type="entry name" value="UDP-galactose 4-epimerase, domain 1"/>
    <property type="match status" value="1"/>
</dbReference>
<dbReference type="SUPFAM" id="SSF51735">
    <property type="entry name" value="NAD(P)-binding Rossmann-fold domains"/>
    <property type="match status" value="1"/>
</dbReference>
<accession>A0A1F4T4V3</accession>
<feature type="domain" description="NAD(P)-binding" evidence="1">
    <location>
        <begin position="4"/>
        <end position="303"/>
    </location>
</feature>
<evidence type="ECO:0000259" key="1">
    <source>
        <dbReference type="Pfam" id="PF16363"/>
    </source>
</evidence>
<dbReference type="PANTHER" id="PTHR43000">
    <property type="entry name" value="DTDP-D-GLUCOSE 4,6-DEHYDRATASE-RELATED"/>
    <property type="match status" value="1"/>
</dbReference>
<sequence length="314" mass="34750">MKAFITGINGFAGSYLAESLIKKGRQVSGSIQSGTPLDNLAGIPKLSLITLDLNDYRSLEKALLAEKPDEIYHLAAISNVNDSLSDPRRCFEVNVLGSLNLLEISRLKLPGAALLLASSSEIYGESLTNHLLIDEEAPILPRSHYAVSKASVDMLGKVYAKNYGLKIIIARPASYIGPRQTKPLFLPSVASQIVELEKTGGGEIRVGNIEMDRDFTDVRDVVDAYILMAEKGRSGEAYNICRGETRRLKELVDRLIGLARVPIKVTIDPERCRPSDLTSMKIDNRKLQKETGWRPGISIEKTLVDILEYWRKLV</sequence>
<dbReference type="PROSITE" id="PS00061">
    <property type="entry name" value="ADH_SHORT"/>
    <property type="match status" value="1"/>
</dbReference>
<organism evidence="2 3">
    <name type="scientific">candidate division WOR-1 bacterium RIFOXYC12_FULL_54_18</name>
    <dbReference type="NCBI Taxonomy" id="1802584"/>
    <lineage>
        <taxon>Bacteria</taxon>
        <taxon>Bacillati</taxon>
        <taxon>Saganbacteria</taxon>
    </lineage>
</organism>
<protein>
    <recommendedName>
        <fullName evidence="1">NAD(P)-binding domain-containing protein</fullName>
    </recommendedName>
</protein>
<proteinExistence type="predicted"/>
<dbReference type="InterPro" id="IPR020904">
    <property type="entry name" value="Sc_DH/Rdtase_CS"/>
</dbReference>
<dbReference type="Proteomes" id="UP000178602">
    <property type="component" value="Unassembled WGS sequence"/>
</dbReference>
<evidence type="ECO:0000313" key="3">
    <source>
        <dbReference type="Proteomes" id="UP000178602"/>
    </source>
</evidence>
<comment type="caution">
    <text evidence="2">The sequence shown here is derived from an EMBL/GenBank/DDBJ whole genome shotgun (WGS) entry which is preliminary data.</text>
</comment>